<gene>
    <name evidence="3" type="ORF">BD410DRAFT_798623</name>
</gene>
<feature type="compositionally biased region" description="Low complexity" evidence="1">
    <location>
        <begin position="262"/>
        <end position="276"/>
    </location>
</feature>
<feature type="region of interest" description="Disordered" evidence="1">
    <location>
        <begin position="194"/>
        <end position="217"/>
    </location>
</feature>
<dbReference type="Gene3D" id="2.60.40.2440">
    <property type="entry name" value="Carbohydrate binding type-21 domain"/>
    <property type="match status" value="1"/>
</dbReference>
<accession>A0A4Y7QLQ6</accession>
<evidence type="ECO:0000313" key="3">
    <source>
        <dbReference type="EMBL" id="TDL28296.1"/>
    </source>
</evidence>
<feature type="region of interest" description="Disordered" evidence="1">
    <location>
        <begin position="260"/>
        <end position="350"/>
    </location>
</feature>
<proteinExistence type="predicted"/>
<feature type="domain" description="CBM21" evidence="2">
    <location>
        <begin position="72"/>
        <end position="119"/>
    </location>
</feature>
<evidence type="ECO:0000256" key="1">
    <source>
        <dbReference type="SAM" id="MobiDB-lite"/>
    </source>
</evidence>
<name>A0A4Y7QLQ6_9AGAM</name>
<sequence length="386" mass="42488">MFYIEWNGTGIVDMELEGIDGAVRQPMSQLVYNGWVALQARLAQGGVGRVSLMGRPSPPLPQLAVGVVMGEGRQFDRFEFSIRLGDMLLGKLQDKTLVLAVQYMCAGRKMWDSNGGENYWAVFERRSPVVVEAQAGAASVSGTTSATMTVGRGLGELERKLEKVFLKAGDGKSPRPTPLLASLSLHSLSMSMLPNKTAANNGGGGRSKPQGQSRSPVPEFEFECRHPHFLFLFWFWFWSCPHGLGHTAHSSVPWPKKQYSYPHPQSHAQAQSSPSHPLSPEWRKNARVAFSPPPVYTHTHTQASGSKRYAPGLPRDGHNSDGENGVGAPVHHHEHGHEHSHGHGHRRRHQQSYFDTWAANHGIASSNGYRDANAHVRRTPPGTPML</sequence>
<keyword evidence="4" id="KW-1185">Reference proteome</keyword>
<evidence type="ECO:0000313" key="4">
    <source>
        <dbReference type="Proteomes" id="UP000294933"/>
    </source>
</evidence>
<dbReference type="Pfam" id="PF03370">
    <property type="entry name" value="CBM_21"/>
    <property type="match status" value="1"/>
</dbReference>
<reference evidence="3 4" key="1">
    <citation type="submission" date="2018-06" db="EMBL/GenBank/DDBJ databases">
        <title>A transcriptomic atlas of mushroom development highlights an independent origin of complex multicellularity.</title>
        <authorList>
            <consortium name="DOE Joint Genome Institute"/>
            <person name="Krizsan K."/>
            <person name="Almasi E."/>
            <person name="Merenyi Z."/>
            <person name="Sahu N."/>
            <person name="Viragh M."/>
            <person name="Koszo T."/>
            <person name="Mondo S."/>
            <person name="Kiss B."/>
            <person name="Balint B."/>
            <person name="Kues U."/>
            <person name="Barry K."/>
            <person name="Hegedus J.C."/>
            <person name="Henrissat B."/>
            <person name="Johnson J."/>
            <person name="Lipzen A."/>
            <person name="Ohm R."/>
            <person name="Nagy I."/>
            <person name="Pangilinan J."/>
            <person name="Yan J."/>
            <person name="Xiong Y."/>
            <person name="Grigoriev I.V."/>
            <person name="Hibbett D.S."/>
            <person name="Nagy L.G."/>
        </authorList>
    </citation>
    <scope>NUCLEOTIDE SEQUENCE [LARGE SCALE GENOMIC DNA]</scope>
    <source>
        <strain evidence="3 4">SZMC22713</strain>
    </source>
</reference>
<organism evidence="3 4">
    <name type="scientific">Rickenella mellea</name>
    <dbReference type="NCBI Taxonomy" id="50990"/>
    <lineage>
        <taxon>Eukaryota</taxon>
        <taxon>Fungi</taxon>
        <taxon>Dikarya</taxon>
        <taxon>Basidiomycota</taxon>
        <taxon>Agaricomycotina</taxon>
        <taxon>Agaricomycetes</taxon>
        <taxon>Hymenochaetales</taxon>
        <taxon>Rickenellaceae</taxon>
        <taxon>Rickenella</taxon>
    </lineage>
</organism>
<feature type="region of interest" description="Disordered" evidence="1">
    <location>
        <begin position="365"/>
        <end position="386"/>
    </location>
</feature>
<dbReference type="OrthoDB" id="1881at2759"/>
<protein>
    <recommendedName>
        <fullName evidence="2">CBM21 domain-containing protein</fullName>
    </recommendedName>
</protein>
<dbReference type="EMBL" id="ML170157">
    <property type="protein sequence ID" value="TDL28296.1"/>
    <property type="molecule type" value="Genomic_DNA"/>
</dbReference>
<dbReference type="InterPro" id="IPR005036">
    <property type="entry name" value="CBM21_dom"/>
</dbReference>
<dbReference type="STRING" id="50990.A0A4Y7QLQ6"/>
<dbReference type="AlphaFoldDB" id="A0A4Y7QLQ6"/>
<dbReference type="Proteomes" id="UP000294933">
    <property type="component" value="Unassembled WGS sequence"/>
</dbReference>
<dbReference type="InterPro" id="IPR038175">
    <property type="entry name" value="CBM21_dom_sf"/>
</dbReference>
<dbReference type="VEuPathDB" id="FungiDB:BD410DRAFT_798623"/>
<evidence type="ECO:0000259" key="2">
    <source>
        <dbReference type="Pfam" id="PF03370"/>
    </source>
</evidence>